<dbReference type="Gene3D" id="3.30.70.120">
    <property type="match status" value="1"/>
</dbReference>
<dbReference type="InterPro" id="IPR036069">
    <property type="entry name" value="DUF34/NIF3_sf"/>
</dbReference>
<dbReference type="AlphaFoldDB" id="A0A318XMJ9"/>
<dbReference type="EMBL" id="QKMR01000016">
    <property type="protein sequence ID" value="PYG86869.1"/>
    <property type="molecule type" value="Genomic_DNA"/>
</dbReference>
<dbReference type="PANTHER" id="PTHR41774:SF1">
    <property type="entry name" value="NGG1P INTERACTING FACTOR NIF3"/>
    <property type="match status" value="1"/>
</dbReference>
<evidence type="ECO:0000313" key="1">
    <source>
        <dbReference type="EMBL" id="PYG86869.1"/>
    </source>
</evidence>
<gene>
    <name evidence="1" type="ORF">LY28_02690</name>
</gene>
<name>A0A318XMJ9_9FIRM</name>
<dbReference type="Proteomes" id="UP000248132">
    <property type="component" value="Unassembled WGS sequence"/>
</dbReference>
<protein>
    <submittedName>
        <fullName evidence="1">Uncharacterized protein</fullName>
    </submittedName>
</protein>
<evidence type="ECO:0000313" key="2">
    <source>
        <dbReference type="Proteomes" id="UP000248132"/>
    </source>
</evidence>
<dbReference type="SUPFAM" id="SSF102705">
    <property type="entry name" value="NIF3 (NGG1p interacting factor 3)-like"/>
    <property type="match status" value="1"/>
</dbReference>
<accession>A0A318XMJ9</accession>
<comment type="caution">
    <text evidence="1">The sequence shown here is derived from an EMBL/GenBank/DDBJ whole genome shotgun (WGS) entry which is preliminary data.</text>
</comment>
<sequence>MAQFDTKTMAQDMSSFIYCKLEIFIPEAHLQRLQEALQSVDAGHIGDYDSCSCMSYSRVTGCWRPLKGSTPYIGEEFALSSETELKVEVTCLSEKADITIEAVKKIHPYEVPVINVIPLYRTSF</sequence>
<keyword evidence="2" id="KW-1185">Reference proteome</keyword>
<organism evidence="1 2">
    <name type="scientific">Ruminiclostridium sufflavum DSM 19573</name>
    <dbReference type="NCBI Taxonomy" id="1121337"/>
    <lineage>
        <taxon>Bacteria</taxon>
        <taxon>Bacillati</taxon>
        <taxon>Bacillota</taxon>
        <taxon>Clostridia</taxon>
        <taxon>Eubacteriales</taxon>
        <taxon>Oscillospiraceae</taxon>
        <taxon>Ruminiclostridium</taxon>
    </lineage>
</organism>
<dbReference type="InterPro" id="IPR015867">
    <property type="entry name" value="N-reg_PII/ATP_PRibTrfase_C"/>
</dbReference>
<proteinExistence type="predicted"/>
<reference evidence="1 2" key="1">
    <citation type="submission" date="2018-06" db="EMBL/GenBank/DDBJ databases">
        <title>Genomic Encyclopedia of Type Strains, Phase I: the one thousand microbial genomes (KMG-I) project.</title>
        <authorList>
            <person name="Kyrpides N."/>
        </authorList>
    </citation>
    <scope>NUCLEOTIDE SEQUENCE [LARGE SCALE GENOMIC DNA]</scope>
    <source>
        <strain evidence="1 2">DSM 19573</strain>
    </source>
</reference>
<dbReference type="PANTHER" id="PTHR41774">
    <property type="match status" value="1"/>
</dbReference>